<comment type="catalytic activity">
    <reaction evidence="11">
        <text>XTP + H2O = XDP + phosphate + H(+)</text>
        <dbReference type="Rhea" id="RHEA:28406"/>
        <dbReference type="ChEBI" id="CHEBI:15377"/>
        <dbReference type="ChEBI" id="CHEBI:15378"/>
        <dbReference type="ChEBI" id="CHEBI:43474"/>
        <dbReference type="ChEBI" id="CHEBI:59884"/>
        <dbReference type="ChEBI" id="CHEBI:61314"/>
        <dbReference type="EC" id="3.6.1.73"/>
    </reaction>
</comment>
<comment type="cofactor">
    <cofactor evidence="2">
        <name>Mg(2+)</name>
        <dbReference type="ChEBI" id="CHEBI:18420"/>
    </cofactor>
</comment>
<dbReference type="PANTHER" id="PTHR34699:SF2">
    <property type="entry name" value="NON-CANONICAL PURINE NTP PHOSPHATASE_PRRC1 DOMAIN-CONTAINING PROTEIN"/>
    <property type="match status" value="1"/>
</dbReference>
<feature type="compositionally biased region" description="Polar residues" evidence="12">
    <location>
        <begin position="41"/>
        <end position="54"/>
    </location>
</feature>
<proteinExistence type="predicted"/>
<dbReference type="Gene3D" id="3.90.950.10">
    <property type="match status" value="1"/>
</dbReference>
<sequence>MLLLSPCLAVAVGSCNPCKLTAVTDAFSSVLSSLPAPPQRSEPQTEPTFHTYSAPSGVPDQPMGDAETLLGAKNRALAAASMHLEAAGAPAHFSVGLEGGIVDDGDTMWCMAYMAVYAPSTQAFGVSRTAAFALPPLMARLVREGVELGVADDIVTRRENSKQGEGTVGVLSNGAIPRGEYYRHALVLALSQWAAGDVYFKGVAENGEVDEGEVERLLAEHKSKAP</sequence>
<dbReference type="InterPro" id="IPR026533">
    <property type="entry name" value="NTPase/PRRC1"/>
</dbReference>
<evidence type="ECO:0000313" key="15">
    <source>
        <dbReference type="EMBL" id="GMI22975.1"/>
    </source>
</evidence>
<keyword evidence="16" id="KW-1185">Reference proteome</keyword>
<dbReference type="Pfam" id="PF01931">
    <property type="entry name" value="NTPase_I-T"/>
    <property type="match status" value="1"/>
</dbReference>
<feature type="domain" description="Non-canonical purine NTP phosphatase/PRRC1" evidence="14">
    <location>
        <begin position="13"/>
        <end position="193"/>
    </location>
</feature>
<comment type="cofactor">
    <cofactor evidence="1">
        <name>Mn(2+)</name>
        <dbReference type="ChEBI" id="CHEBI:29035"/>
    </cofactor>
</comment>
<dbReference type="InterPro" id="IPR029001">
    <property type="entry name" value="ITPase-like_fam"/>
</dbReference>
<keyword evidence="3" id="KW-0479">Metal-binding</keyword>
<organism evidence="15 16">
    <name type="scientific">Tetraparma gracilis</name>
    <dbReference type="NCBI Taxonomy" id="2962635"/>
    <lineage>
        <taxon>Eukaryota</taxon>
        <taxon>Sar</taxon>
        <taxon>Stramenopiles</taxon>
        <taxon>Ochrophyta</taxon>
        <taxon>Bolidophyceae</taxon>
        <taxon>Parmales</taxon>
        <taxon>Triparmaceae</taxon>
        <taxon>Tetraparma</taxon>
    </lineage>
</organism>
<dbReference type="EMBL" id="BRYB01003936">
    <property type="protein sequence ID" value="GMI22975.1"/>
    <property type="molecule type" value="Genomic_DNA"/>
</dbReference>
<feature type="chain" id="PRO_5047205029" description="inosine/xanthosine triphosphatase" evidence="13">
    <location>
        <begin position="18"/>
        <end position="226"/>
    </location>
</feature>
<evidence type="ECO:0000259" key="14">
    <source>
        <dbReference type="Pfam" id="PF01931"/>
    </source>
</evidence>
<dbReference type="PANTHER" id="PTHR34699">
    <property type="match status" value="1"/>
</dbReference>
<reference evidence="15 16" key="1">
    <citation type="journal article" date="2023" name="Commun. Biol.">
        <title>Genome analysis of Parmales, the sister group of diatoms, reveals the evolutionary specialization of diatoms from phago-mixotrophs to photoautotrophs.</title>
        <authorList>
            <person name="Ban H."/>
            <person name="Sato S."/>
            <person name="Yoshikawa S."/>
            <person name="Yamada K."/>
            <person name="Nakamura Y."/>
            <person name="Ichinomiya M."/>
            <person name="Sato N."/>
            <person name="Blanc-Mathieu R."/>
            <person name="Endo H."/>
            <person name="Kuwata A."/>
            <person name="Ogata H."/>
        </authorList>
    </citation>
    <scope>NUCLEOTIDE SEQUENCE [LARGE SCALE GENOMIC DNA]</scope>
</reference>
<keyword evidence="13" id="KW-0732">Signal</keyword>
<protein>
    <recommendedName>
        <fullName evidence="9">inosine/xanthosine triphosphatase</fullName>
        <ecNumber evidence="9">3.6.1.73</ecNumber>
    </recommendedName>
</protein>
<keyword evidence="8" id="KW-0464">Manganese</keyword>
<keyword evidence="6" id="KW-0460">Magnesium</keyword>
<evidence type="ECO:0000256" key="9">
    <source>
        <dbReference type="ARBA" id="ARBA00038901"/>
    </source>
</evidence>
<evidence type="ECO:0000256" key="7">
    <source>
        <dbReference type="ARBA" id="ARBA00023080"/>
    </source>
</evidence>
<evidence type="ECO:0000256" key="13">
    <source>
        <dbReference type="SAM" id="SignalP"/>
    </source>
</evidence>
<gene>
    <name evidence="15" type="ORF">TeGR_g10837</name>
</gene>
<dbReference type="Proteomes" id="UP001165060">
    <property type="component" value="Unassembled WGS sequence"/>
</dbReference>
<evidence type="ECO:0000256" key="10">
    <source>
        <dbReference type="ARBA" id="ARBA00048174"/>
    </source>
</evidence>
<keyword evidence="5" id="KW-0378">Hydrolase</keyword>
<comment type="caution">
    <text evidence="15">The sequence shown here is derived from an EMBL/GenBank/DDBJ whole genome shotgun (WGS) entry which is preliminary data.</text>
</comment>
<evidence type="ECO:0000256" key="5">
    <source>
        <dbReference type="ARBA" id="ARBA00022801"/>
    </source>
</evidence>
<evidence type="ECO:0000313" key="16">
    <source>
        <dbReference type="Proteomes" id="UP001165060"/>
    </source>
</evidence>
<evidence type="ECO:0000256" key="11">
    <source>
        <dbReference type="ARBA" id="ARBA00048781"/>
    </source>
</evidence>
<feature type="signal peptide" evidence="13">
    <location>
        <begin position="1"/>
        <end position="17"/>
    </location>
</feature>
<keyword evidence="7" id="KW-0546">Nucleotide metabolism</keyword>
<evidence type="ECO:0000256" key="12">
    <source>
        <dbReference type="SAM" id="MobiDB-lite"/>
    </source>
</evidence>
<accession>A0ABQ6MBD4</accession>
<dbReference type="SUPFAM" id="SSF52972">
    <property type="entry name" value="ITPase-like"/>
    <property type="match status" value="1"/>
</dbReference>
<evidence type="ECO:0000256" key="4">
    <source>
        <dbReference type="ARBA" id="ARBA00022741"/>
    </source>
</evidence>
<dbReference type="InterPro" id="IPR050299">
    <property type="entry name" value="YjjX_NTPase"/>
</dbReference>
<evidence type="ECO:0000256" key="6">
    <source>
        <dbReference type="ARBA" id="ARBA00022842"/>
    </source>
</evidence>
<dbReference type="EC" id="3.6.1.73" evidence="9"/>
<evidence type="ECO:0000256" key="8">
    <source>
        <dbReference type="ARBA" id="ARBA00023211"/>
    </source>
</evidence>
<keyword evidence="4" id="KW-0547">Nucleotide-binding</keyword>
<evidence type="ECO:0000256" key="3">
    <source>
        <dbReference type="ARBA" id="ARBA00022723"/>
    </source>
</evidence>
<name>A0ABQ6MBD4_9STRA</name>
<evidence type="ECO:0000256" key="1">
    <source>
        <dbReference type="ARBA" id="ARBA00001936"/>
    </source>
</evidence>
<feature type="region of interest" description="Disordered" evidence="12">
    <location>
        <begin position="32"/>
        <end position="64"/>
    </location>
</feature>
<comment type="catalytic activity">
    <reaction evidence="10">
        <text>ITP + H2O = IDP + phosphate + H(+)</text>
        <dbReference type="Rhea" id="RHEA:28330"/>
        <dbReference type="ChEBI" id="CHEBI:15377"/>
        <dbReference type="ChEBI" id="CHEBI:15378"/>
        <dbReference type="ChEBI" id="CHEBI:43474"/>
        <dbReference type="ChEBI" id="CHEBI:58280"/>
        <dbReference type="ChEBI" id="CHEBI:61402"/>
        <dbReference type="EC" id="3.6.1.73"/>
    </reaction>
</comment>
<evidence type="ECO:0000256" key="2">
    <source>
        <dbReference type="ARBA" id="ARBA00001946"/>
    </source>
</evidence>